<sequence>MNRSLRLALFVVVALVQLAVAGGAIVKSELALRTGEAFRFRIQPVDPVDAFRGRYVAIRFAVDRAPAADDLDVKPGKHVYLPIEIDTDGYAVLGWARAEKPTSGPYLRLRAGGVYPDEEGNRFVWVSMPFRRYYMAEDLAPEAGRAVWSGRRGQREASVGVRVRGGVGVLEELYIDDVPIHQWLAENADAR</sequence>
<organism evidence="1 2">
    <name type="scientific">Candidatus Sulfomarinibacter kjeldsenii</name>
    <dbReference type="NCBI Taxonomy" id="2885994"/>
    <lineage>
        <taxon>Bacteria</taxon>
        <taxon>Pseudomonadati</taxon>
        <taxon>Acidobacteriota</taxon>
        <taxon>Thermoanaerobaculia</taxon>
        <taxon>Thermoanaerobaculales</taxon>
        <taxon>Candidatus Sulfomarinibacteraceae</taxon>
        <taxon>Candidatus Sulfomarinibacter</taxon>
    </lineage>
</organism>
<dbReference type="Proteomes" id="UP000598633">
    <property type="component" value="Unassembled WGS sequence"/>
</dbReference>
<gene>
    <name evidence="1" type="ORF">IFJ97_00915</name>
</gene>
<evidence type="ECO:0000313" key="1">
    <source>
        <dbReference type="EMBL" id="MBD3869902.1"/>
    </source>
</evidence>
<reference evidence="1 2" key="1">
    <citation type="submission" date="2020-08" db="EMBL/GenBank/DDBJ databases">
        <title>Acidobacteriota in marine sediments use diverse sulfur dissimilation pathways.</title>
        <authorList>
            <person name="Wasmund K."/>
        </authorList>
    </citation>
    <scope>NUCLEOTIDE SEQUENCE [LARGE SCALE GENOMIC DNA]</scope>
    <source>
        <strain evidence="1">MAG AM3-A</strain>
    </source>
</reference>
<name>A0A8J6Y4C4_9BACT</name>
<proteinExistence type="predicted"/>
<accession>A0A8J6Y4C4</accession>
<evidence type="ECO:0000313" key="2">
    <source>
        <dbReference type="Proteomes" id="UP000598633"/>
    </source>
</evidence>
<dbReference type="InterPro" id="IPR025833">
    <property type="entry name" value="GDYXXLXY"/>
</dbReference>
<dbReference type="AlphaFoldDB" id="A0A8J6Y4C4"/>
<dbReference type="EMBL" id="JACXWA010000012">
    <property type="protein sequence ID" value="MBD3869902.1"/>
    <property type="molecule type" value="Genomic_DNA"/>
</dbReference>
<protein>
    <submittedName>
        <fullName evidence="1">GDYXXLXY domain-containing protein</fullName>
    </submittedName>
</protein>
<comment type="caution">
    <text evidence="1">The sequence shown here is derived from an EMBL/GenBank/DDBJ whole genome shotgun (WGS) entry which is preliminary data.</text>
</comment>
<dbReference type="Pfam" id="PF14345">
    <property type="entry name" value="GDYXXLXY"/>
    <property type="match status" value="1"/>
</dbReference>